<keyword evidence="2" id="KW-0436">Ligase</keyword>
<dbReference type="InterPro" id="IPR003812">
    <property type="entry name" value="Fido"/>
</dbReference>
<dbReference type="OrthoDB" id="9802752at2"/>
<dbReference type="Gene3D" id="1.20.120.1870">
    <property type="entry name" value="Fic/DOC protein, Fido domain"/>
    <property type="match status" value="1"/>
</dbReference>
<evidence type="ECO:0000259" key="1">
    <source>
        <dbReference type="PROSITE" id="PS51459"/>
    </source>
</evidence>
<dbReference type="PROSITE" id="PS51459">
    <property type="entry name" value="FIDO"/>
    <property type="match status" value="1"/>
</dbReference>
<name>D1PVF6_9BACT</name>
<gene>
    <name evidence="2" type="primary">purC</name>
    <name evidence="2" type="ORF">HMPREF0645_0941</name>
</gene>
<dbReference type="Pfam" id="PF13310">
    <property type="entry name" value="Virulence_RhuM"/>
    <property type="match status" value="1"/>
</dbReference>
<dbReference type="InterPro" id="IPR011204">
    <property type="entry name" value="Virulence_RhuM-like"/>
</dbReference>
<keyword evidence="3" id="KW-1185">Reference proteome</keyword>
<dbReference type="eggNOG" id="COG3943">
    <property type="taxonomic scope" value="Bacteria"/>
</dbReference>
<dbReference type="EMBL" id="ACKS01000037">
    <property type="protein sequence ID" value="EFA44639.1"/>
    <property type="molecule type" value="Genomic_DNA"/>
</dbReference>
<dbReference type="Proteomes" id="UP000003160">
    <property type="component" value="Unassembled WGS sequence"/>
</dbReference>
<reference evidence="2 3" key="1">
    <citation type="submission" date="2009-10" db="EMBL/GenBank/DDBJ databases">
        <authorList>
            <person name="Qin X."/>
            <person name="Bachman B."/>
            <person name="Battles P."/>
            <person name="Bell A."/>
            <person name="Bess C."/>
            <person name="Bickham C."/>
            <person name="Chaboub L."/>
            <person name="Chen D."/>
            <person name="Coyle M."/>
            <person name="Deiros D.R."/>
            <person name="Dinh H."/>
            <person name="Forbes L."/>
            <person name="Fowler G."/>
            <person name="Francisco L."/>
            <person name="Fu Q."/>
            <person name="Gubbala S."/>
            <person name="Hale W."/>
            <person name="Han Y."/>
            <person name="Hemphill L."/>
            <person name="Highlander S.K."/>
            <person name="Hirani K."/>
            <person name="Hogues M."/>
            <person name="Jackson L."/>
            <person name="Jakkamsetti A."/>
            <person name="Javaid M."/>
            <person name="Jiang H."/>
            <person name="Korchina V."/>
            <person name="Kovar C."/>
            <person name="Lara F."/>
            <person name="Lee S."/>
            <person name="Mata R."/>
            <person name="Mathew T."/>
            <person name="Moen C."/>
            <person name="Morales K."/>
            <person name="Munidasa M."/>
            <person name="Nazareth L."/>
            <person name="Ngo R."/>
            <person name="Nguyen L."/>
            <person name="Okwuonu G."/>
            <person name="Ongeri F."/>
            <person name="Patil S."/>
            <person name="Petrosino J."/>
            <person name="Pham C."/>
            <person name="Pham P."/>
            <person name="Pu L.-L."/>
            <person name="Puazo M."/>
            <person name="Raj R."/>
            <person name="Reid J."/>
            <person name="Rouhana J."/>
            <person name="Saada N."/>
            <person name="Shang Y."/>
            <person name="Simmons D."/>
            <person name="Thornton R."/>
            <person name="Warren J."/>
            <person name="Weissenberger G."/>
            <person name="Zhang J."/>
            <person name="Zhang L."/>
            <person name="Zhou C."/>
            <person name="Zhu D."/>
            <person name="Muzny D."/>
            <person name="Worley K."/>
            <person name="Gibbs R."/>
        </authorList>
    </citation>
    <scope>NUCLEOTIDE SEQUENCE [LARGE SCALE GENOMIC DNA]</scope>
    <source>
        <strain evidence="2 3">DSM 17361</strain>
    </source>
</reference>
<feature type="domain" description="Fido" evidence="1">
    <location>
        <begin position="190"/>
        <end position="331"/>
    </location>
</feature>
<dbReference type="GO" id="GO:0004639">
    <property type="term" value="F:phosphoribosylaminoimidazolesuccinocarboxamide synthase activity"/>
    <property type="evidence" value="ECO:0007669"/>
    <property type="project" value="UniProtKB-EC"/>
</dbReference>
<comment type="caution">
    <text evidence="2">The sequence shown here is derived from an EMBL/GenBank/DDBJ whole genome shotgun (WGS) entry which is preliminary data.</text>
</comment>
<evidence type="ECO:0000313" key="3">
    <source>
        <dbReference type="Proteomes" id="UP000003160"/>
    </source>
</evidence>
<dbReference type="PANTHER" id="PTHR35810:SF1">
    <property type="entry name" value="CYTOPLASMIC PROTEIN"/>
    <property type="match status" value="1"/>
</dbReference>
<organism evidence="2 3">
    <name type="scientific">Hallella bergensis DSM 17361</name>
    <dbReference type="NCBI Taxonomy" id="585502"/>
    <lineage>
        <taxon>Bacteria</taxon>
        <taxon>Pseudomonadati</taxon>
        <taxon>Bacteroidota</taxon>
        <taxon>Bacteroidia</taxon>
        <taxon>Bacteroidales</taxon>
        <taxon>Prevotellaceae</taxon>
        <taxon>Hallella</taxon>
    </lineage>
</organism>
<dbReference type="InterPro" id="IPR036597">
    <property type="entry name" value="Fido-like_dom_sf"/>
</dbReference>
<accession>D1PVF6</accession>
<proteinExistence type="predicted"/>
<dbReference type="RefSeq" id="WP_007173055.1">
    <property type="nucleotide sequence ID" value="NZ_GG704780.1"/>
</dbReference>
<dbReference type="HOGENOM" id="CLU_048266_1_0_10"/>
<dbReference type="eggNOG" id="COG3654">
    <property type="taxonomic scope" value="Bacteria"/>
</dbReference>
<dbReference type="Pfam" id="PF02661">
    <property type="entry name" value="Fic"/>
    <property type="match status" value="1"/>
</dbReference>
<dbReference type="PANTHER" id="PTHR35810">
    <property type="entry name" value="CYTOPLASMIC PROTEIN-RELATED"/>
    <property type="match status" value="1"/>
</dbReference>
<sequence length="333" mass="38190">MAEPLNLNNQIVIYQSKDGSTQLDVKLEGETVWLNRQQMAELFGRDVKTIGKHINNALKEELNDGISTVANFATVQKEGSRLVSREIEYYNLDMIISVGYRVKSRRGVEFRRWANSVLKQYLIKGYAVSERIRQRQIAELRQLVQVLGRTIEQQPVSTTDESHALFDVVVDYTYALDTLDDYDYQRLNINKTTKEEPFHATYENAMHEIELLREKFGGSTLFGNEKDESFKSSIGQIYQTFGGVELYPSVEEKAAMLLYLVTKNHSFSDGNKRIAATLFLWFMNNNGILYRQDGSKRIADNTLVALTLMIAESRTEEKDIMVKVVVNLINKSN</sequence>
<dbReference type="EC" id="6.3.2.6" evidence="2"/>
<dbReference type="SUPFAM" id="SSF140931">
    <property type="entry name" value="Fic-like"/>
    <property type="match status" value="1"/>
</dbReference>
<dbReference type="InterPro" id="IPR053737">
    <property type="entry name" value="Type_II_TA_Toxin"/>
</dbReference>
<protein>
    <submittedName>
        <fullName evidence="2">Death-on-curing family protein</fullName>
        <ecNumber evidence="2">6.3.2.6</ecNumber>
    </submittedName>
</protein>
<evidence type="ECO:0000313" key="2">
    <source>
        <dbReference type="EMBL" id="EFA44639.1"/>
    </source>
</evidence>
<dbReference type="AlphaFoldDB" id="D1PVF6"/>